<dbReference type="RefSeq" id="WP_112482334.1">
    <property type="nucleotide sequence ID" value="NZ_JAIWZC010000001.1"/>
</dbReference>
<evidence type="ECO:0000313" key="2">
    <source>
        <dbReference type="Proteomes" id="UP000251853"/>
    </source>
</evidence>
<proteinExistence type="predicted"/>
<dbReference type="EMBL" id="UAVW01000015">
    <property type="protein sequence ID" value="SQB14103.1"/>
    <property type="molecule type" value="Genomic_DNA"/>
</dbReference>
<gene>
    <name evidence="1" type="ORF">NCTC11224_03134</name>
</gene>
<dbReference type="AlphaFoldDB" id="A0A2X2UMF7"/>
<accession>A0A2X2UMF7</accession>
<protein>
    <submittedName>
        <fullName evidence="1">Uncharacterized protein</fullName>
    </submittedName>
</protein>
<evidence type="ECO:0000313" key="1">
    <source>
        <dbReference type="EMBL" id="SQB14103.1"/>
    </source>
</evidence>
<sequence length="262" mass="30897">MSALSQMDNFVPPKWIKHKILTIWNLRDENDLKSTIHRYSINEYEKCLQKIDEELRSSGGNFVYIIKLVYRNSVYKLPNFLIHSREDLLTCRDKLKDVKKEQFIEIWYCKNITLKETIFGRVLFSLDELFPRIVKRKMEIVWGNSARLIEQYPNLECAFASVEIDGWEKNFRIVDVIQADKSKAEIQEAVVMLLDLLIIYQRRIIDFGKFVNECGCSSLCIEFLCENDRKFTIIDWDCDNDMKVINRISRGAGTIAELFVVK</sequence>
<dbReference type="Proteomes" id="UP000251853">
    <property type="component" value="Unassembled WGS sequence"/>
</dbReference>
<name>A0A2X2UMF7_9FIRM</name>
<reference evidence="1 2" key="1">
    <citation type="submission" date="2018-06" db="EMBL/GenBank/DDBJ databases">
        <authorList>
            <consortium name="Pathogen Informatics"/>
            <person name="Doyle S."/>
        </authorList>
    </citation>
    <scope>NUCLEOTIDE SEQUENCE [LARGE SCALE GENOMIC DNA]</scope>
    <source>
        <strain evidence="1 2">NCTC11224</strain>
    </source>
</reference>
<keyword evidence="2" id="KW-1185">Reference proteome</keyword>
<organism evidence="1 2">
    <name type="scientific">Enterocloster clostridioformis</name>
    <dbReference type="NCBI Taxonomy" id="1531"/>
    <lineage>
        <taxon>Bacteria</taxon>
        <taxon>Bacillati</taxon>
        <taxon>Bacillota</taxon>
        <taxon>Clostridia</taxon>
        <taxon>Lachnospirales</taxon>
        <taxon>Lachnospiraceae</taxon>
        <taxon>Enterocloster</taxon>
    </lineage>
</organism>